<dbReference type="AlphaFoldDB" id="A0A191WI66"/>
<gene>
    <name evidence="1" type="ORF">ATC03_15755</name>
</gene>
<dbReference type="Gene3D" id="1.10.8.1060">
    <property type="entry name" value="Corynebacterium glutamicum thioredoxin-dependent arsenate reductase, N-terminal domain"/>
    <property type="match status" value="1"/>
</dbReference>
<protein>
    <submittedName>
        <fullName evidence="1">Uncharacterized protein</fullName>
    </submittedName>
</protein>
<dbReference type="Proteomes" id="UP000078437">
    <property type="component" value="Chromosome"/>
</dbReference>
<dbReference type="KEGG" id="agy:ATC03_15755"/>
<dbReference type="EMBL" id="CP013979">
    <property type="protein sequence ID" value="ANJ27951.1"/>
    <property type="molecule type" value="Genomic_DNA"/>
</dbReference>
<reference evidence="1 2" key="1">
    <citation type="journal article" date="2016" name="Int. J. Syst. Evol. Microbiol.">
        <title>Agromyces aureus sp. nov., isolated from the rhizosphere of Salix caprea L. grown in a heavy-metal-contaminated soil.</title>
        <authorList>
            <person name="Corretto E."/>
            <person name="Antonielli L."/>
            <person name="Sessitsch A."/>
            <person name="Compant S."/>
            <person name="Gorfer M."/>
            <person name="Kuffner M."/>
            <person name="Brader G."/>
        </authorList>
    </citation>
    <scope>NUCLEOTIDE SEQUENCE [LARGE SCALE GENOMIC DNA]</scope>
    <source>
        <strain evidence="1 2">AR33</strain>
    </source>
</reference>
<dbReference type="STRING" id="453304.ATC03_15755"/>
<dbReference type="OrthoDB" id="4277148at2"/>
<dbReference type="NCBIfam" id="NF046112">
    <property type="entry name" value="MSMEG_6209_Nter"/>
    <property type="match status" value="1"/>
</dbReference>
<evidence type="ECO:0000313" key="1">
    <source>
        <dbReference type="EMBL" id="ANJ27951.1"/>
    </source>
</evidence>
<evidence type="ECO:0000313" key="2">
    <source>
        <dbReference type="Proteomes" id="UP000078437"/>
    </source>
</evidence>
<organism evidence="1 2">
    <name type="scientific">Agromyces aureus</name>
    <dbReference type="NCBI Taxonomy" id="453304"/>
    <lineage>
        <taxon>Bacteria</taxon>
        <taxon>Bacillati</taxon>
        <taxon>Actinomycetota</taxon>
        <taxon>Actinomycetes</taxon>
        <taxon>Micrococcales</taxon>
        <taxon>Microbacteriaceae</taxon>
        <taxon>Agromyces</taxon>
    </lineage>
</organism>
<sequence>MEQKKATEQHAVAEVVDRLAEKYPGVDRDEIARIVADEYAGLEGKPVRDFVPVLVEKSAKKRVKQAAKA</sequence>
<proteinExistence type="predicted"/>
<name>A0A191WI66_9MICO</name>
<reference evidence="2" key="2">
    <citation type="submission" date="2016-01" db="EMBL/GenBank/DDBJ databases">
        <title>Complete genome sequence of Agromyces aureus AR33T and comparison with related organisms.</title>
        <authorList>
            <person name="Corretto E."/>
            <person name="Antonielli L."/>
            <person name="Sessitsch A."/>
            <person name="Brader G."/>
        </authorList>
    </citation>
    <scope>NUCLEOTIDE SEQUENCE [LARGE SCALE GENOMIC DNA]</scope>
    <source>
        <strain evidence="2">AR33</strain>
    </source>
</reference>
<keyword evidence="2" id="KW-1185">Reference proteome</keyword>
<accession>A0A191WI66</accession>
<dbReference type="RefSeq" id="WP_067879127.1">
    <property type="nucleotide sequence ID" value="NZ_CP013979.1"/>
</dbReference>